<evidence type="ECO:0000256" key="5">
    <source>
        <dbReference type="ARBA" id="ARBA00023136"/>
    </source>
</evidence>
<keyword evidence="4" id="KW-0677">Repeat</keyword>
<dbReference type="SMART" id="SM00408">
    <property type="entry name" value="IGc2"/>
    <property type="match status" value="3"/>
</dbReference>
<proteinExistence type="predicted"/>
<dbReference type="PROSITE" id="PS50853">
    <property type="entry name" value="FN3"/>
    <property type="match status" value="1"/>
</dbReference>
<gene>
    <name evidence="12" type="primary">LOC113464522</name>
</gene>
<dbReference type="InterPro" id="IPR050964">
    <property type="entry name" value="Striated_Muscle_Regulatory"/>
</dbReference>
<dbReference type="PANTHER" id="PTHR13817:SF171">
    <property type="entry name" value="STRETCHIN-MLCK, ISOFORM U"/>
    <property type="match status" value="1"/>
</dbReference>
<evidence type="ECO:0000256" key="4">
    <source>
        <dbReference type="ARBA" id="ARBA00022737"/>
    </source>
</evidence>
<dbReference type="InterPro" id="IPR013098">
    <property type="entry name" value="Ig_I-set"/>
</dbReference>
<dbReference type="SMART" id="SM00060">
    <property type="entry name" value="FN3"/>
    <property type="match status" value="1"/>
</dbReference>
<dbReference type="FunFam" id="2.60.40.10:FF:000328">
    <property type="entry name" value="CLUMA_CG000981, isoform A"/>
    <property type="match status" value="1"/>
</dbReference>
<dbReference type="InterPro" id="IPR036116">
    <property type="entry name" value="FN3_sf"/>
</dbReference>
<evidence type="ECO:0000256" key="2">
    <source>
        <dbReference type="ARBA" id="ARBA00022475"/>
    </source>
</evidence>
<feature type="domain" description="Fibronectin type-III" evidence="10">
    <location>
        <begin position="45"/>
        <end position="145"/>
    </location>
</feature>
<dbReference type="GO" id="GO:0030154">
    <property type="term" value="P:cell differentiation"/>
    <property type="evidence" value="ECO:0007669"/>
    <property type="project" value="UniProtKB-ARBA"/>
</dbReference>
<evidence type="ECO:0000259" key="10">
    <source>
        <dbReference type="PROSITE" id="PS50853"/>
    </source>
</evidence>
<dbReference type="PANTHER" id="PTHR13817">
    <property type="entry name" value="TITIN"/>
    <property type="match status" value="1"/>
</dbReference>
<feature type="domain" description="Ig-like" evidence="9">
    <location>
        <begin position="265"/>
        <end position="455"/>
    </location>
</feature>
<comment type="subcellular location">
    <subcellularLocation>
        <location evidence="1">Cell membrane</location>
    </subcellularLocation>
</comment>
<dbReference type="InterPro" id="IPR003961">
    <property type="entry name" value="FN3_dom"/>
</dbReference>
<dbReference type="AlphaFoldDB" id="A0AAJ7S414"/>
<dbReference type="FunFam" id="2.60.40.10:FF:000107">
    <property type="entry name" value="Myosin, light chain kinase a"/>
    <property type="match status" value="1"/>
</dbReference>
<keyword evidence="3" id="KW-0732">Signal</keyword>
<dbReference type="RefSeq" id="XP_026670517.1">
    <property type="nucleotide sequence ID" value="XM_026814716.1"/>
</dbReference>
<reference evidence="12" key="1">
    <citation type="submission" date="2025-08" db="UniProtKB">
        <authorList>
            <consortium name="RefSeq"/>
        </authorList>
    </citation>
    <scope>IDENTIFICATION</scope>
    <source>
        <tissue evidence="12">Whole body</tissue>
    </source>
</reference>
<dbReference type="PROSITE" id="PS50835">
    <property type="entry name" value="IG_LIKE"/>
    <property type="match status" value="3"/>
</dbReference>
<dbReference type="CDD" id="cd00063">
    <property type="entry name" value="FN3"/>
    <property type="match status" value="1"/>
</dbReference>
<evidence type="ECO:0000256" key="3">
    <source>
        <dbReference type="ARBA" id="ARBA00022729"/>
    </source>
</evidence>
<dbReference type="InterPro" id="IPR036179">
    <property type="entry name" value="Ig-like_dom_sf"/>
</dbReference>
<name>A0AAJ7S414_9HYME</name>
<keyword evidence="2" id="KW-1003">Cell membrane</keyword>
<evidence type="ECO:0000256" key="8">
    <source>
        <dbReference type="ARBA" id="ARBA00023319"/>
    </source>
</evidence>
<feature type="domain" description="Ig-like" evidence="9">
    <location>
        <begin position="149"/>
        <end position="240"/>
    </location>
</feature>
<dbReference type="SMART" id="SM00409">
    <property type="entry name" value="IG"/>
    <property type="match status" value="3"/>
</dbReference>
<accession>A0AAJ7S414</accession>
<dbReference type="InterPro" id="IPR007110">
    <property type="entry name" value="Ig-like_dom"/>
</dbReference>
<evidence type="ECO:0000256" key="6">
    <source>
        <dbReference type="ARBA" id="ARBA00023157"/>
    </source>
</evidence>
<organism evidence="11 12">
    <name type="scientific">Ceratina calcarata</name>
    <dbReference type="NCBI Taxonomy" id="156304"/>
    <lineage>
        <taxon>Eukaryota</taxon>
        <taxon>Metazoa</taxon>
        <taxon>Ecdysozoa</taxon>
        <taxon>Arthropoda</taxon>
        <taxon>Hexapoda</taxon>
        <taxon>Insecta</taxon>
        <taxon>Pterygota</taxon>
        <taxon>Neoptera</taxon>
        <taxon>Endopterygota</taxon>
        <taxon>Hymenoptera</taxon>
        <taxon>Apocrita</taxon>
        <taxon>Aculeata</taxon>
        <taxon>Apoidea</taxon>
        <taxon>Anthophila</taxon>
        <taxon>Apidae</taxon>
        <taxon>Ceratina</taxon>
        <taxon>Zadontomerus</taxon>
    </lineage>
</organism>
<evidence type="ECO:0000256" key="1">
    <source>
        <dbReference type="ARBA" id="ARBA00004236"/>
    </source>
</evidence>
<dbReference type="Gene3D" id="2.60.40.10">
    <property type="entry name" value="Immunoglobulins"/>
    <property type="match status" value="5"/>
</dbReference>
<dbReference type="InterPro" id="IPR013783">
    <property type="entry name" value="Ig-like_fold"/>
</dbReference>
<evidence type="ECO:0000256" key="7">
    <source>
        <dbReference type="ARBA" id="ARBA00023180"/>
    </source>
</evidence>
<keyword evidence="6" id="KW-1015">Disulfide bond</keyword>
<dbReference type="Pfam" id="PF07679">
    <property type="entry name" value="I-set"/>
    <property type="match status" value="4"/>
</dbReference>
<evidence type="ECO:0000259" key="9">
    <source>
        <dbReference type="PROSITE" id="PS50835"/>
    </source>
</evidence>
<dbReference type="GO" id="GO:0009653">
    <property type="term" value="P:anatomical structure morphogenesis"/>
    <property type="evidence" value="ECO:0007669"/>
    <property type="project" value="UniProtKB-ARBA"/>
</dbReference>
<dbReference type="SUPFAM" id="SSF48726">
    <property type="entry name" value="Immunoglobulin"/>
    <property type="match status" value="4"/>
</dbReference>
<dbReference type="GeneID" id="113464522"/>
<dbReference type="InterPro" id="IPR003599">
    <property type="entry name" value="Ig_sub"/>
</dbReference>
<dbReference type="InterPro" id="IPR003598">
    <property type="entry name" value="Ig_sub2"/>
</dbReference>
<keyword evidence="7" id="KW-0325">Glycoprotein</keyword>
<keyword evidence="8" id="KW-0393">Immunoglobulin domain</keyword>
<dbReference type="SUPFAM" id="SSF49265">
    <property type="entry name" value="Fibronectin type III"/>
    <property type="match status" value="1"/>
</dbReference>
<sequence length="540" mass="60667">MKPHDHGIVVGNGEHMTISRLRRSWSEKDCLIVDFLEYLYGHRDVPGPITSEPVVVDGGRNWLSLSWGKAERRGPVPVIAYRVDAWMLGSDGGARWVELGMTPINAFDAFNLKPGGEYKFQVTPRNRYGWGESVTMTNPVRVSETVDLPEFTKILPGQLKVLEGSTVKLECEIRTDSHVDIKWYYESTEIDVDGDTRWLISRNGSKCCLTIGKVQEIDSGRYVCEAGNSIGKVSSFARVLVVDDPKIIEADEKLKSKEETEDRPPEFTMRIRDRRVQQSYPVRLTCQVMGHPTPEITWFKDGKEIHQDERHAFWDNDSNFYTLEIIQAMLEDSGCYMVTARNVNGSVSCRCILVVDKGIRAYIAPEFLHGLDPAYTVKVGGDCRMTAQIEAYPSVGIVWHRDGIRLRPSRRTVMTLNHDGTVELSLARITPRDAGTYCCTATNEVGCTETSTRVSIVDSDTQEEISTDGVPTVTVASTPDIPYSKEPLFVTKPLSTEALEGDTVIISCEVVGDPKPEVIWLRDFLKVNILQFSQILYMLL</sequence>
<dbReference type="GO" id="GO:0005886">
    <property type="term" value="C:plasma membrane"/>
    <property type="evidence" value="ECO:0007669"/>
    <property type="project" value="UniProtKB-SubCell"/>
</dbReference>
<dbReference type="FunFam" id="2.60.40.10:FF:000069">
    <property type="entry name" value="Alpha-protein kinase 3"/>
    <property type="match status" value="1"/>
</dbReference>
<keyword evidence="5" id="KW-0472">Membrane</keyword>
<dbReference type="KEGG" id="ccal:113464522"/>
<feature type="domain" description="Ig-like" evidence="9">
    <location>
        <begin position="487"/>
        <end position="523"/>
    </location>
</feature>
<evidence type="ECO:0000313" key="11">
    <source>
        <dbReference type="Proteomes" id="UP000694925"/>
    </source>
</evidence>
<keyword evidence="11" id="KW-1185">Reference proteome</keyword>
<protein>
    <submittedName>
        <fullName evidence="12">Myosin light chain kinase, smooth muscle-like</fullName>
    </submittedName>
</protein>
<evidence type="ECO:0000313" key="12">
    <source>
        <dbReference type="RefSeq" id="XP_026670517.1"/>
    </source>
</evidence>
<dbReference type="Proteomes" id="UP000694925">
    <property type="component" value="Unplaced"/>
</dbReference>